<keyword evidence="6" id="KW-0902">Two-component regulatory system</keyword>
<reference evidence="8 9" key="1">
    <citation type="journal article" date="2017" name="ISME J.">
        <title>Grape pomace compost harbors organohalide-respiring Dehalogenimonas species with novel reductive dehalogenase genes.</title>
        <authorList>
            <person name="Yang Y."/>
            <person name="Higgins S.A."/>
            <person name="Yan J."/>
            <person name="Simsir B."/>
            <person name="Chourey K."/>
            <person name="Iyer R."/>
            <person name="Hettich R.L."/>
            <person name="Baldwin B."/>
            <person name="Ogles D.M."/>
            <person name="Loffler F.E."/>
        </authorList>
    </citation>
    <scope>NUCLEOTIDE SEQUENCE [LARGE SCALE GENOMIC DNA]</scope>
    <source>
        <strain evidence="8 9">GP</strain>
    </source>
</reference>
<dbReference type="OrthoDB" id="9815750at2"/>
<dbReference type="InterPro" id="IPR005467">
    <property type="entry name" value="His_kinase_dom"/>
</dbReference>
<dbReference type="Pfam" id="PF02518">
    <property type="entry name" value="HATPase_c"/>
    <property type="match status" value="1"/>
</dbReference>
<name>A0A2P5P8V5_9CHLR</name>
<comment type="catalytic activity">
    <reaction evidence="1">
        <text>ATP + protein L-histidine = ADP + protein N-phospho-L-histidine.</text>
        <dbReference type="EC" id="2.7.13.3"/>
    </reaction>
</comment>
<dbReference type="PANTHER" id="PTHR43047">
    <property type="entry name" value="TWO-COMPONENT HISTIDINE PROTEIN KINASE"/>
    <property type="match status" value="1"/>
</dbReference>
<keyword evidence="4" id="KW-0808">Transferase</keyword>
<evidence type="ECO:0000256" key="6">
    <source>
        <dbReference type="ARBA" id="ARBA00023012"/>
    </source>
</evidence>
<dbReference type="RefSeq" id="WP_102330207.1">
    <property type="nucleotide sequence ID" value="NZ_CP058566.2"/>
</dbReference>
<dbReference type="Gene3D" id="1.10.287.130">
    <property type="match status" value="1"/>
</dbReference>
<dbReference type="SMART" id="SM00388">
    <property type="entry name" value="HisKA"/>
    <property type="match status" value="1"/>
</dbReference>
<evidence type="ECO:0000256" key="1">
    <source>
        <dbReference type="ARBA" id="ARBA00000085"/>
    </source>
</evidence>
<gene>
    <name evidence="8" type="ORF">JP09_002290</name>
</gene>
<dbReference type="SMART" id="SM00387">
    <property type="entry name" value="HATPase_c"/>
    <property type="match status" value="1"/>
</dbReference>
<keyword evidence="3" id="KW-0597">Phosphoprotein</keyword>
<dbReference type="AlphaFoldDB" id="A0A2P5P8V5"/>
<dbReference type="Gene3D" id="3.30.565.10">
    <property type="entry name" value="Histidine kinase-like ATPase, C-terminal domain"/>
    <property type="match status" value="1"/>
</dbReference>
<organism evidence="8 9">
    <name type="scientific">Dehalogenimonas etheniformans</name>
    <dbReference type="NCBI Taxonomy" id="1536648"/>
    <lineage>
        <taxon>Bacteria</taxon>
        <taxon>Bacillati</taxon>
        <taxon>Chloroflexota</taxon>
        <taxon>Dehalococcoidia</taxon>
        <taxon>Dehalococcoidales</taxon>
        <taxon>Dehalococcoidaceae</taxon>
        <taxon>Dehalogenimonas</taxon>
    </lineage>
</organism>
<dbReference type="Proteomes" id="UP000235653">
    <property type="component" value="Unassembled WGS sequence"/>
</dbReference>
<proteinExistence type="predicted"/>
<dbReference type="InterPro" id="IPR036890">
    <property type="entry name" value="HATPase_C_sf"/>
</dbReference>
<dbReference type="CDD" id="cd00075">
    <property type="entry name" value="HATPase"/>
    <property type="match status" value="1"/>
</dbReference>
<dbReference type="EMBL" id="JQAN02000006">
    <property type="protein sequence ID" value="PPD58723.1"/>
    <property type="molecule type" value="Genomic_DNA"/>
</dbReference>
<dbReference type="GO" id="GO:0005886">
    <property type="term" value="C:plasma membrane"/>
    <property type="evidence" value="ECO:0007669"/>
    <property type="project" value="TreeGrafter"/>
</dbReference>
<evidence type="ECO:0000256" key="2">
    <source>
        <dbReference type="ARBA" id="ARBA00012438"/>
    </source>
</evidence>
<keyword evidence="5 8" id="KW-0418">Kinase</keyword>
<evidence type="ECO:0000256" key="4">
    <source>
        <dbReference type="ARBA" id="ARBA00022679"/>
    </source>
</evidence>
<evidence type="ECO:0000259" key="7">
    <source>
        <dbReference type="PROSITE" id="PS50109"/>
    </source>
</evidence>
<evidence type="ECO:0000256" key="5">
    <source>
        <dbReference type="ARBA" id="ARBA00022777"/>
    </source>
</evidence>
<dbReference type="Pfam" id="PF00512">
    <property type="entry name" value="HisKA"/>
    <property type="match status" value="1"/>
</dbReference>
<dbReference type="PANTHER" id="PTHR43047:SF72">
    <property type="entry name" value="OSMOSENSING HISTIDINE PROTEIN KINASE SLN1"/>
    <property type="match status" value="1"/>
</dbReference>
<feature type="domain" description="Histidine kinase" evidence="7">
    <location>
        <begin position="28"/>
        <end position="241"/>
    </location>
</feature>
<protein>
    <recommendedName>
        <fullName evidence="2">histidine kinase</fullName>
        <ecNumber evidence="2">2.7.13.3</ecNumber>
    </recommendedName>
</protein>
<dbReference type="SUPFAM" id="SSF47384">
    <property type="entry name" value="Homodimeric domain of signal transducing histidine kinase"/>
    <property type="match status" value="1"/>
</dbReference>
<dbReference type="InterPro" id="IPR003661">
    <property type="entry name" value="HisK_dim/P_dom"/>
</dbReference>
<evidence type="ECO:0000313" key="8">
    <source>
        <dbReference type="EMBL" id="PPD58723.1"/>
    </source>
</evidence>
<dbReference type="InterPro" id="IPR004358">
    <property type="entry name" value="Sig_transdc_His_kin-like_C"/>
</dbReference>
<evidence type="ECO:0000313" key="9">
    <source>
        <dbReference type="Proteomes" id="UP000235653"/>
    </source>
</evidence>
<dbReference type="GO" id="GO:0000155">
    <property type="term" value="F:phosphorelay sensor kinase activity"/>
    <property type="evidence" value="ECO:0007669"/>
    <property type="project" value="InterPro"/>
</dbReference>
<evidence type="ECO:0000256" key="3">
    <source>
        <dbReference type="ARBA" id="ARBA00022553"/>
    </source>
</evidence>
<accession>A0A2P5P8V5</accession>
<sequence>MDEELNRLKNQNAILEQRVTNLEAYVKQLAHDLKTPLTPLVGASELLASGFNEQPWSDLAQSIKISAENLLRMVDDLLDLELCECGKIRLNLSSFDPVKPVSDEARKIEAGLPAKRVTITLNLPEIPVYVWADETRLRQVISILITSALKVSPVGGRIAVRIARAGSTTVFEIEDDGNGIPESDLLYIFQPYRTPEGQRRRVGNNSLVLAKKLVELQGGSIGAKDIRNQGNTFWFDLPAGKSTVVTEVV</sequence>
<dbReference type="InterPro" id="IPR036097">
    <property type="entry name" value="HisK_dim/P_sf"/>
</dbReference>
<dbReference type="GO" id="GO:0009927">
    <property type="term" value="F:histidine phosphotransfer kinase activity"/>
    <property type="evidence" value="ECO:0007669"/>
    <property type="project" value="TreeGrafter"/>
</dbReference>
<dbReference type="PROSITE" id="PS50109">
    <property type="entry name" value="HIS_KIN"/>
    <property type="match status" value="1"/>
</dbReference>
<dbReference type="EC" id="2.7.13.3" evidence="2"/>
<keyword evidence="9" id="KW-1185">Reference proteome</keyword>
<comment type="caution">
    <text evidence="8">The sequence shown here is derived from an EMBL/GenBank/DDBJ whole genome shotgun (WGS) entry which is preliminary data.</text>
</comment>
<dbReference type="PRINTS" id="PR00344">
    <property type="entry name" value="BCTRLSENSOR"/>
</dbReference>
<dbReference type="CDD" id="cd00082">
    <property type="entry name" value="HisKA"/>
    <property type="match status" value="1"/>
</dbReference>
<dbReference type="InterPro" id="IPR003594">
    <property type="entry name" value="HATPase_dom"/>
</dbReference>
<dbReference type="SUPFAM" id="SSF55874">
    <property type="entry name" value="ATPase domain of HSP90 chaperone/DNA topoisomerase II/histidine kinase"/>
    <property type="match status" value="1"/>
</dbReference>